<dbReference type="Gene3D" id="1.10.620.20">
    <property type="entry name" value="Ribonucleotide Reductase, subunit A"/>
    <property type="match status" value="1"/>
</dbReference>
<name>A0ABW6D8L5_9BACT</name>
<dbReference type="Proteomes" id="UP001598112">
    <property type="component" value="Unassembled WGS sequence"/>
</dbReference>
<comment type="caution">
    <text evidence="11">The sequence shown here is derived from an EMBL/GenBank/DDBJ whole genome shotgun (WGS) entry which is preliminary data.</text>
</comment>
<proteinExistence type="inferred from homology"/>
<accession>A0ABW6D8L5</accession>
<organism evidence="11 12">
    <name type="scientific">Aquirufa originis</name>
    <dbReference type="NCBI Taxonomy" id="3096514"/>
    <lineage>
        <taxon>Bacteria</taxon>
        <taxon>Pseudomonadati</taxon>
        <taxon>Bacteroidota</taxon>
        <taxon>Cytophagia</taxon>
        <taxon>Cytophagales</taxon>
        <taxon>Flectobacillaceae</taxon>
        <taxon>Aquirufa</taxon>
    </lineage>
</organism>
<evidence type="ECO:0000256" key="6">
    <source>
        <dbReference type="ARBA" id="ARBA00022832"/>
    </source>
</evidence>
<keyword evidence="9" id="KW-0443">Lipid metabolism</keyword>
<dbReference type="EMBL" id="JBBKXY010000001">
    <property type="protein sequence ID" value="MFD3293092.1"/>
    <property type="molecule type" value="Genomic_DNA"/>
</dbReference>
<dbReference type="PANTHER" id="PTHR31155:SF9">
    <property type="entry name" value="STEAROYL-[ACYL-CARRIER-PROTEIN] 9-DESATURASE 7, CHLOROPLASTIC"/>
    <property type="match status" value="1"/>
</dbReference>
<dbReference type="CDD" id="cd01050">
    <property type="entry name" value="Acyl_ACP_Desat"/>
    <property type="match status" value="1"/>
</dbReference>
<evidence type="ECO:0000256" key="2">
    <source>
        <dbReference type="ARBA" id="ARBA00008749"/>
    </source>
</evidence>
<dbReference type="SUPFAM" id="SSF47240">
    <property type="entry name" value="Ferritin-like"/>
    <property type="match status" value="1"/>
</dbReference>
<evidence type="ECO:0000256" key="1">
    <source>
        <dbReference type="ARBA" id="ARBA00001954"/>
    </source>
</evidence>
<evidence type="ECO:0000256" key="9">
    <source>
        <dbReference type="ARBA" id="ARBA00023098"/>
    </source>
</evidence>
<evidence type="ECO:0000256" key="3">
    <source>
        <dbReference type="ARBA" id="ARBA00011738"/>
    </source>
</evidence>
<evidence type="ECO:0000313" key="11">
    <source>
        <dbReference type="EMBL" id="MFD3293092.1"/>
    </source>
</evidence>
<keyword evidence="10" id="KW-0275">Fatty acid biosynthesis</keyword>
<dbReference type="Pfam" id="PF03405">
    <property type="entry name" value="FA_desaturase_2"/>
    <property type="match status" value="1"/>
</dbReference>
<evidence type="ECO:0000256" key="10">
    <source>
        <dbReference type="ARBA" id="ARBA00023160"/>
    </source>
</evidence>
<keyword evidence="6" id="KW-0276">Fatty acid metabolism</keyword>
<comment type="similarity">
    <text evidence="2">Belongs to the fatty acid desaturase type 2 family.</text>
</comment>
<evidence type="ECO:0000256" key="7">
    <source>
        <dbReference type="ARBA" id="ARBA00023002"/>
    </source>
</evidence>
<comment type="cofactor">
    <cofactor evidence="1">
        <name>Fe(2+)</name>
        <dbReference type="ChEBI" id="CHEBI:29033"/>
    </cofactor>
</comment>
<evidence type="ECO:0000256" key="8">
    <source>
        <dbReference type="ARBA" id="ARBA00023004"/>
    </source>
</evidence>
<dbReference type="InterPro" id="IPR012348">
    <property type="entry name" value="RNR-like"/>
</dbReference>
<keyword evidence="5" id="KW-0479">Metal-binding</keyword>
<dbReference type="InterPro" id="IPR005067">
    <property type="entry name" value="Fatty_acid_desaturase-2"/>
</dbReference>
<evidence type="ECO:0000313" key="12">
    <source>
        <dbReference type="Proteomes" id="UP001598112"/>
    </source>
</evidence>
<protein>
    <submittedName>
        <fullName evidence="11">Acyl-ACP desaturase</fullName>
    </submittedName>
</protein>
<keyword evidence="7" id="KW-0560">Oxidoreductase</keyword>
<keyword evidence="12" id="KW-1185">Reference proteome</keyword>
<evidence type="ECO:0000256" key="5">
    <source>
        <dbReference type="ARBA" id="ARBA00022723"/>
    </source>
</evidence>
<gene>
    <name evidence="11" type="ORF">SKC35_05285</name>
</gene>
<dbReference type="RefSeq" id="WP_377978380.1">
    <property type="nucleotide sequence ID" value="NZ_JBBKXY010000001.1"/>
</dbReference>
<comment type="subunit">
    <text evidence="3">Homodimer.</text>
</comment>
<dbReference type="InterPro" id="IPR009078">
    <property type="entry name" value="Ferritin-like_SF"/>
</dbReference>
<dbReference type="PIRSF" id="PIRSF000346">
    <property type="entry name" value="Dlt9_acylACP_des"/>
    <property type="match status" value="1"/>
</dbReference>
<keyword evidence="8" id="KW-0408">Iron</keyword>
<evidence type="ECO:0000256" key="4">
    <source>
        <dbReference type="ARBA" id="ARBA00022516"/>
    </source>
</evidence>
<sequence>MSQFHTRLEVMTELAKNMDSYVKDYLVPIETNWQPADMLPNSTKDSFFADVKALQEAANELPYDYWAVLVGDTITEEALPTYESWLLAMDSVNQVDQNDGWTRWIRNWTAEENRHGNLLGTYLYLSGKVDMKAVAVSTQYLIADGFDIGTSADPYRNFVYTSFQELATNISHRRTASLAKQHGNSLLSRMCAQIAADELRHHKAYRAFVSEIFTLDPNEMMLAFADMMKKKIVMPAHFLREINGAKSSLFEHFSDAAQRLGVYTTNDYVTIMKGLISDWNIENMTGLNESAEKARDYVANLPARLEKLADRVKVPELAYPFSWIA</sequence>
<keyword evidence="4" id="KW-0444">Lipid biosynthesis</keyword>
<reference evidence="11 12" key="1">
    <citation type="submission" date="2024-03" db="EMBL/GenBank/DDBJ databases">
        <title>Aquirufa genome sequencing.</title>
        <authorList>
            <person name="Pitt A."/>
            <person name="Hahn M.W."/>
        </authorList>
    </citation>
    <scope>NUCLEOTIDE SEQUENCE [LARGE SCALE GENOMIC DNA]</scope>
    <source>
        <strain evidence="11 12">KTFRIE-69F</strain>
    </source>
</reference>
<dbReference type="PANTHER" id="PTHR31155">
    <property type="entry name" value="ACYL- ACYL-CARRIER-PROTEIN DESATURASE-RELATED"/>
    <property type="match status" value="1"/>
</dbReference>